<name>A0A317MX79_9GAMM</name>
<dbReference type="PANTHER" id="PTHR35093">
    <property type="entry name" value="OUTER MEMBRANE PROTEIN NMB0088-RELATED"/>
    <property type="match status" value="1"/>
</dbReference>
<keyword evidence="7" id="KW-0998">Cell outer membrane</keyword>
<dbReference type="PANTHER" id="PTHR35093:SF3">
    <property type="entry name" value="LONG-CHAIN FATTY ACID TRANSPORT PROTEIN"/>
    <property type="match status" value="1"/>
</dbReference>
<dbReference type="GO" id="GO:0015483">
    <property type="term" value="F:long-chain fatty acid transporting porin activity"/>
    <property type="evidence" value="ECO:0007669"/>
    <property type="project" value="TreeGrafter"/>
</dbReference>
<dbReference type="AlphaFoldDB" id="A0A317MX79"/>
<reference evidence="9 10" key="1">
    <citation type="submission" date="2018-05" db="EMBL/GenBank/DDBJ databases">
        <title>Genomic Encyclopedia of Type Strains, Phase IV (KMG-IV): sequencing the most valuable type-strain genomes for metagenomic binning, comparative biology and taxonomic classification.</title>
        <authorList>
            <person name="Goeker M."/>
        </authorList>
    </citation>
    <scope>NUCLEOTIDE SEQUENCE [LARGE SCALE GENOMIC DNA]</scope>
    <source>
        <strain evidence="9 10">DSM 23606</strain>
    </source>
</reference>
<keyword evidence="3" id="KW-1134">Transmembrane beta strand</keyword>
<evidence type="ECO:0000256" key="1">
    <source>
        <dbReference type="ARBA" id="ARBA00004571"/>
    </source>
</evidence>
<evidence type="ECO:0000256" key="7">
    <source>
        <dbReference type="ARBA" id="ARBA00023237"/>
    </source>
</evidence>
<keyword evidence="5 8" id="KW-0732">Signal</keyword>
<dbReference type="Gene3D" id="2.40.160.60">
    <property type="entry name" value="Outer membrane protein transport protein (OMPP1/FadL/TodX)"/>
    <property type="match status" value="1"/>
</dbReference>
<dbReference type="OrthoDB" id="19849at2"/>
<accession>A0A317MX79</accession>
<comment type="subcellular location">
    <subcellularLocation>
        <location evidence="1">Cell outer membrane</location>
        <topology evidence="1">Multi-pass membrane protein</topology>
    </subcellularLocation>
</comment>
<gene>
    <name evidence="9" type="ORF">C7443_103152</name>
</gene>
<feature type="signal peptide" evidence="8">
    <location>
        <begin position="1"/>
        <end position="23"/>
    </location>
</feature>
<evidence type="ECO:0000256" key="4">
    <source>
        <dbReference type="ARBA" id="ARBA00022692"/>
    </source>
</evidence>
<keyword evidence="6" id="KW-0472">Membrane</keyword>
<dbReference type="SUPFAM" id="SSF56935">
    <property type="entry name" value="Porins"/>
    <property type="match status" value="1"/>
</dbReference>
<comment type="similarity">
    <text evidence="2">Belongs to the OmpP1/FadL family.</text>
</comment>
<protein>
    <submittedName>
        <fullName evidence="9">Long-chain fatty acid transport protein</fullName>
    </submittedName>
</protein>
<feature type="chain" id="PRO_5016340978" evidence="8">
    <location>
        <begin position="24"/>
        <end position="428"/>
    </location>
</feature>
<evidence type="ECO:0000256" key="5">
    <source>
        <dbReference type="ARBA" id="ARBA00022729"/>
    </source>
</evidence>
<keyword evidence="4" id="KW-0812">Transmembrane</keyword>
<proteinExistence type="inferred from homology"/>
<evidence type="ECO:0000256" key="6">
    <source>
        <dbReference type="ARBA" id="ARBA00023136"/>
    </source>
</evidence>
<dbReference type="RefSeq" id="WP_110017737.1">
    <property type="nucleotide sequence ID" value="NZ_QGTJ01000003.1"/>
</dbReference>
<organism evidence="9 10">
    <name type="scientific">Plasticicumulans acidivorans</name>
    <dbReference type="NCBI Taxonomy" id="886464"/>
    <lineage>
        <taxon>Bacteria</taxon>
        <taxon>Pseudomonadati</taxon>
        <taxon>Pseudomonadota</taxon>
        <taxon>Gammaproteobacteria</taxon>
        <taxon>Candidatus Competibacteraceae</taxon>
        <taxon>Plasticicumulans</taxon>
    </lineage>
</organism>
<evidence type="ECO:0000313" key="9">
    <source>
        <dbReference type="EMBL" id="PWV63227.1"/>
    </source>
</evidence>
<sequence>MNRRPPLKLLPVVLGLCSTQAGAAGFQLLEQNASGLGNAYAGSAALGENASTVFYNPAAMTLLAPRAVSGGLAAIRPSFKFSDDGSSAGALAGSGDGGDAGNWGYVPNGYLSWQLQPDLWIGLGLGAPFGLRTDYQRPWLGSAHSDYFEIKTLNINPSIAWKINDFVSLGAGLNWQRFEAEYKRAAGILSPVLANTELTLKLDDDSWGWNAGALFTLSPQTRVGLSYRSRIGYDLSGDIKADGPSAALNAAASSDAKARLMLPDTWILSLVHDFDARWTLLADVSRTGWGSIQRIDIKRDSGPLAGSTAQTLATDFRDAWRVALGVNYRYAEDLTLKFGTAWDQTPVRGASERLVSLPDNNRLWLSAGVQWKPNPDSAVDFGVAHLFVNDARIDNDQSSGQGVAAKGRIKGDYEDDAWVLGVQYSMNF</sequence>
<evidence type="ECO:0000256" key="3">
    <source>
        <dbReference type="ARBA" id="ARBA00022452"/>
    </source>
</evidence>
<evidence type="ECO:0000256" key="8">
    <source>
        <dbReference type="SAM" id="SignalP"/>
    </source>
</evidence>
<dbReference type="Pfam" id="PF03349">
    <property type="entry name" value="Toluene_X"/>
    <property type="match status" value="1"/>
</dbReference>
<dbReference type="EMBL" id="QGTJ01000003">
    <property type="protein sequence ID" value="PWV63227.1"/>
    <property type="molecule type" value="Genomic_DNA"/>
</dbReference>
<keyword evidence="10" id="KW-1185">Reference proteome</keyword>
<comment type="caution">
    <text evidence="9">The sequence shown here is derived from an EMBL/GenBank/DDBJ whole genome shotgun (WGS) entry which is preliminary data.</text>
</comment>
<dbReference type="InterPro" id="IPR005017">
    <property type="entry name" value="OMPP1/FadL/TodX"/>
</dbReference>
<evidence type="ECO:0000256" key="2">
    <source>
        <dbReference type="ARBA" id="ARBA00008163"/>
    </source>
</evidence>
<dbReference type="Proteomes" id="UP000246569">
    <property type="component" value="Unassembled WGS sequence"/>
</dbReference>
<evidence type="ECO:0000313" key="10">
    <source>
        <dbReference type="Proteomes" id="UP000246569"/>
    </source>
</evidence>
<dbReference type="GO" id="GO:0009279">
    <property type="term" value="C:cell outer membrane"/>
    <property type="evidence" value="ECO:0007669"/>
    <property type="project" value="UniProtKB-SubCell"/>
</dbReference>